<organism evidence="1">
    <name type="scientific">Lepeophtheirus salmonis</name>
    <name type="common">Salmon louse</name>
    <name type="synonym">Caligus salmonis</name>
    <dbReference type="NCBI Taxonomy" id="72036"/>
    <lineage>
        <taxon>Eukaryota</taxon>
        <taxon>Metazoa</taxon>
        <taxon>Ecdysozoa</taxon>
        <taxon>Arthropoda</taxon>
        <taxon>Crustacea</taxon>
        <taxon>Multicrustacea</taxon>
        <taxon>Hexanauplia</taxon>
        <taxon>Copepoda</taxon>
        <taxon>Siphonostomatoida</taxon>
        <taxon>Caligidae</taxon>
        <taxon>Lepeophtheirus</taxon>
    </lineage>
</organism>
<dbReference type="EMBL" id="HACA01032048">
    <property type="protein sequence ID" value="CDW49409.1"/>
    <property type="molecule type" value="Transcribed_RNA"/>
</dbReference>
<dbReference type="OrthoDB" id="6358102at2759"/>
<reference evidence="1" key="1">
    <citation type="submission" date="2014-05" db="EMBL/GenBank/DDBJ databases">
        <authorList>
            <person name="Chronopoulou M."/>
        </authorList>
    </citation>
    <scope>NUCLEOTIDE SEQUENCE</scope>
    <source>
        <tissue evidence="1">Whole organism</tissue>
    </source>
</reference>
<name>A0A0K2VG35_LEPSM</name>
<evidence type="ECO:0000313" key="1">
    <source>
        <dbReference type="EMBL" id="CDW49409.1"/>
    </source>
</evidence>
<dbReference type="KEGG" id="lsm:121130241"/>
<accession>A0A0K2VG35</accession>
<proteinExistence type="predicted"/>
<dbReference type="GeneID" id="121130241"/>
<sequence length="201" mass="23893">MLSCIKKSLIRIHDYSRFSNTALSLPSDLHELLEEPSSNYWLPKFRYYLQNLDDKNKQSWRITTLDFILKLRQILEYDKLESSQKFMNEKLQNIVNERNQLIGELYSEFLKSDCLHPIAMSSAFNRERLLALCRDIMNKGAPRLFNEKFDDELEKRRRLYTILNEALNDFSVWQKMEKLYEKYIRTNPSPSGALAVLLSIL</sequence>
<dbReference type="AlphaFoldDB" id="A0A0K2VG35"/>
<dbReference type="RefSeq" id="XP_040581930.1">
    <property type="nucleotide sequence ID" value="XM_040725996.2"/>
</dbReference>
<protein>
    <submittedName>
        <fullName evidence="1">Uncharacterized protein</fullName>
    </submittedName>
</protein>